<keyword evidence="11 16" id="KW-0573">Peptidoglycan synthesis</keyword>
<evidence type="ECO:0000256" key="2">
    <source>
        <dbReference type="ARBA" id="ARBA00003921"/>
    </source>
</evidence>
<dbReference type="InterPro" id="IPR036635">
    <property type="entry name" value="MurB_C_sf"/>
</dbReference>
<dbReference type="InterPro" id="IPR003170">
    <property type="entry name" value="MurB"/>
</dbReference>
<dbReference type="GO" id="GO:0009252">
    <property type="term" value="P:peptidoglycan biosynthetic process"/>
    <property type="evidence" value="ECO:0007669"/>
    <property type="project" value="UniProtKB-UniRule"/>
</dbReference>
<comment type="similarity">
    <text evidence="16">Belongs to the MurB family.</text>
</comment>
<comment type="catalytic activity">
    <reaction evidence="15 16">
        <text>UDP-N-acetyl-alpha-D-muramate + NADP(+) = UDP-N-acetyl-3-O-(1-carboxyvinyl)-alpha-D-glucosamine + NADPH + H(+)</text>
        <dbReference type="Rhea" id="RHEA:12248"/>
        <dbReference type="ChEBI" id="CHEBI:15378"/>
        <dbReference type="ChEBI" id="CHEBI:57783"/>
        <dbReference type="ChEBI" id="CHEBI:58349"/>
        <dbReference type="ChEBI" id="CHEBI:68483"/>
        <dbReference type="ChEBI" id="CHEBI:70757"/>
        <dbReference type="EC" id="1.3.1.98"/>
    </reaction>
</comment>
<keyword evidence="9 16" id="KW-0521">NADP</keyword>
<comment type="pathway">
    <text evidence="4 16">Cell wall biogenesis; peptidoglycan biosynthesis.</text>
</comment>
<evidence type="ECO:0000313" key="19">
    <source>
        <dbReference type="Proteomes" id="UP000178490"/>
    </source>
</evidence>
<comment type="function">
    <text evidence="2 16">Cell wall formation.</text>
</comment>
<dbReference type="InterPro" id="IPR036318">
    <property type="entry name" value="FAD-bd_PCMH-like_sf"/>
</dbReference>
<dbReference type="EC" id="1.3.1.98" evidence="16"/>
<dbReference type="Gene3D" id="3.30.465.10">
    <property type="match status" value="1"/>
</dbReference>
<dbReference type="Gene3D" id="3.30.43.10">
    <property type="entry name" value="Uridine Diphospho-n-acetylenolpyruvylglucosamine Reductase, domain 2"/>
    <property type="match status" value="1"/>
</dbReference>
<evidence type="ECO:0000259" key="17">
    <source>
        <dbReference type="PROSITE" id="PS51387"/>
    </source>
</evidence>
<feature type="active site" evidence="16">
    <location>
        <position position="169"/>
    </location>
</feature>
<evidence type="ECO:0000256" key="4">
    <source>
        <dbReference type="ARBA" id="ARBA00004752"/>
    </source>
</evidence>
<dbReference type="GO" id="GO:0071949">
    <property type="term" value="F:FAD binding"/>
    <property type="evidence" value="ECO:0007669"/>
    <property type="project" value="InterPro"/>
</dbReference>
<evidence type="ECO:0000313" key="18">
    <source>
        <dbReference type="EMBL" id="OGH89080.1"/>
    </source>
</evidence>
<feature type="active site" description="Proton donor" evidence="16">
    <location>
        <position position="218"/>
    </location>
</feature>
<dbReference type="SUPFAM" id="SSF56176">
    <property type="entry name" value="FAD-binding/transporter-associated domain-like"/>
    <property type="match status" value="1"/>
</dbReference>
<dbReference type="UniPathway" id="UPA00219"/>
<dbReference type="PROSITE" id="PS51387">
    <property type="entry name" value="FAD_PCMH"/>
    <property type="match status" value="1"/>
</dbReference>
<dbReference type="NCBIfam" id="NF010480">
    <property type="entry name" value="PRK13905.1"/>
    <property type="match status" value="1"/>
</dbReference>
<evidence type="ECO:0000256" key="3">
    <source>
        <dbReference type="ARBA" id="ARBA00004496"/>
    </source>
</evidence>
<feature type="domain" description="FAD-binding PCMH-type" evidence="17">
    <location>
        <begin position="27"/>
        <end position="190"/>
    </location>
</feature>
<dbReference type="Pfam" id="PF02873">
    <property type="entry name" value="MurB_C"/>
    <property type="match status" value="1"/>
</dbReference>
<dbReference type="SUPFAM" id="SSF56194">
    <property type="entry name" value="Uridine diphospho-N-Acetylenolpyruvylglucosamine reductase, MurB, C-terminal domain"/>
    <property type="match status" value="1"/>
</dbReference>
<dbReference type="PANTHER" id="PTHR21071:SF4">
    <property type="entry name" value="UDP-N-ACETYLENOLPYRUVOYLGLUCOSAMINE REDUCTASE"/>
    <property type="match status" value="1"/>
</dbReference>
<evidence type="ECO:0000256" key="14">
    <source>
        <dbReference type="ARBA" id="ARBA00023316"/>
    </source>
</evidence>
<gene>
    <name evidence="16" type="primary">murB</name>
    <name evidence="18" type="ORF">A2537_03000</name>
</gene>
<dbReference type="GO" id="GO:0071555">
    <property type="term" value="P:cell wall organization"/>
    <property type="evidence" value="ECO:0007669"/>
    <property type="project" value="UniProtKB-KW"/>
</dbReference>
<comment type="cofactor">
    <cofactor evidence="1 16">
        <name>FAD</name>
        <dbReference type="ChEBI" id="CHEBI:57692"/>
    </cofactor>
</comment>
<keyword evidence="12 16" id="KW-0560">Oxidoreductase</keyword>
<dbReference type="HAMAP" id="MF_00037">
    <property type="entry name" value="MurB"/>
    <property type="match status" value="1"/>
</dbReference>
<comment type="caution">
    <text evidence="18">The sequence shown here is derived from an EMBL/GenBank/DDBJ whole genome shotgun (WGS) entry which is preliminary data.</text>
</comment>
<keyword evidence="13 16" id="KW-0131">Cell cycle</keyword>
<keyword evidence="10 16" id="KW-0133">Cell shape</keyword>
<dbReference type="InterPro" id="IPR016167">
    <property type="entry name" value="FAD-bd_PCMH_sub1"/>
</dbReference>
<evidence type="ECO:0000256" key="5">
    <source>
        <dbReference type="ARBA" id="ARBA00022490"/>
    </source>
</evidence>
<dbReference type="InterPro" id="IPR016166">
    <property type="entry name" value="FAD-bd_PCMH"/>
</dbReference>
<evidence type="ECO:0000256" key="7">
    <source>
        <dbReference type="ARBA" id="ARBA00022630"/>
    </source>
</evidence>
<comment type="subcellular location">
    <subcellularLocation>
        <location evidence="3 16">Cytoplasm</location>
    </subcellularLocation>
</comment>
<evidence type="ECO:0000256" key="9">
    <source>
        <dbReference type="ARBA" id="ARBA00022857"/>
    </source>
</evidence>
<accession>A0A1F6NZ27</accession>
<dbReference type="Pfam" id="PF01565">
    <property type="entry name" value="FAD_binding_4"/>
    <property type="match status" value="1"/>
</dbReference>
<dbReference type="InterPro" id="IPR016169">
    <property type="entry name" value="FAD-bd_PCMH_sub2"/>
</dbReference>
<evidence type="ECO:0000256" key="16">
    <source>
        <dbReference type="HAMAP-Rule" id="MF_00037"/>
    </source>
</evidence>
<feature type="active site" evidence="16">
    <location>
        <position position="307"/>
    </location>
</feature>
<dbReference type="Gene3D" id="3.90.78.10">
    <property type="entry name" value="UDP-N-acetylenolpyruvoylglucosamine reductase, C-terminal domain"/>
    <property type="match status" value="1"/>
</dbReference>
<organism evidence="18 19">
    <name type="scientific">Candidatus Magasanikbacteria bacterium RIFOXYD2_FULL_36_9</name>
    <dbReference type="NCBI Taxonomy" id="1798707"/>
    <lineage>
        <taxon>Bacteria</taxon>
        <taxon>Candidatus Magasanikiibacteriota</taxon>
    </lineage>
</organism>
<proteinExistence type="inferred from homology"/>
<dbReference type="Proteomes" id="UP000178490">
    <property type="component" value="Unassembled WGS sequence"/>
</dbReference>
<dbReference type="EMBL" id="MFRC01000047">
    <property type="protein sequence ID" value="OGH89080.1"/>
    <property type="molecule type" value="Genomic_DNA"/>
</dbReference>
<dbReference type="InterPro" id="IPR011601">
    <property type="entry name" value="MurB_C"/>
</dbReference>
<evidence type="ECO:0000256" key="6">
    <source>
        <dbReference type="ARBA" id="ARBA00022618"/>
    </source>
</evidence>
<dbReference type="PANTHER" id="PTHR21071">
    <property type="entry name" value="UDP-N-ACETYLENOLPYRUVOYLGLUCOSAMINE REDUCTASE"/>
    <property type="match status" value="1"/>
</dbReference>
<dbReference type="NCBIfam" id="TIGR00179">
    <property type="entry name" value="murB"/>
    <property type="match status" value="1"/>
</dbReference>
<dbReference type="GO" id="GO:0008360">
    <property type="term" value="P:regulation of cell shape"/>
    <property type="evidence" value="ECO:0007669"/>
    <property type="project" value="UniProtKB-KW"/>
</dbReference>
<sequence length="311" mass="34325">MDELYDKLKDYGDLKLNVTFAKLTTFAVGGPAQYLVLVTETQKLVDLLNYLNGAGVNYFIIGGGSNLLMPDNGIEGVTIKLQNTKIELVGNTIIAEAGAQLGAVLNLACKNSLAGLEWAIGVPGTVGGAVRGNAGAMGLDIAHTISKVEIWRNGEVIEVPNNECEFGYRESHFKFSKDVVLRTWFELIPGDRKEIMEKIQGYMKHRTGRYPHHPSAGSFFKNIKLAKWPGDIKELPELFQQRGTVPVGWVIEQLDLKGTTVGGAKISDEHGNFIVNHNEAKQDDVLQIVEIMKEKAYNKFKVELEPEVEIV</sequence>
<keyword evidence="7 16" id="KW-0285">Flavoprotein</keyword>
<name>A0A1F6NZ27_9BACT</name>
<evidence type="ECO:0000256" key="8">
    <source>
        <dbReference type="ARBA" id="ARBA00022827"/>
    </source>
</evidence>
<dbReference type="InterPro" id="IPR006094">
    <property type="entry name" value="Oxid_FAD_bind_N"/>
</dbReference>
<keyword evidence="14 16" id="KW-0961">Cell wall biogenesis/degradation</keyword>
<evidence type="ECO:0000256" key="1">
    <source>
        <dbReference type="ARBA" id="ARBA00001974"/>
    </source>
</evidence>
<protein>
    <recommendedName>
        <fullName evidence="16">UDP-N-acetylenolpyruvoylglucosamine reductase</fullName>
        <ecNumber evidence="16">1.3.1.98</ecNumber>
    </recommendedName>
    <alternativeName>
        <fullName evidence="16">UDP-N-acetylmuramate dehydrogenase</fullName>
    </alternativeName>
</protein>
<keyword evidence="6 16" id="KW-0132">Cell division</keyword>
<keyword evidence="8 16" id="KW-0274">FAD</keyword>
<dbReference type="AlphaFoldDB" id="A0A1F6NZ27"/>
<evidence type="ECO:0000256" key="15">
    <source>
        <dbReference type="ARBA" id="ARBA00048914"/>
    </source>
</evidence>
<evidence type="ECO:0000256" key="13">
    <source>
        <dbReference type="ARBA" id="ARBA00023306"/>
    </source>
</evidence>
<evidence type="ECO:0000256" key="10">
    <source>
        <dbReference type="ARBA" id="ARBA00022960"/>
    </source>
</evidence>
<dbReference type="GO" id="GO:0008762">
    <property type="term" value="F:UDP-N-acetylmuramate dehydrogenase activity"/>
    <property type="evidence" value="ECO:0007669"/>
    <property type="project" value="UniProtKB-UniRule"/>
</dbReference>
<dbReference type="GO" id="GO:0005829">
    <property type="term" value="C:cytosol"/>
    <property type="evidence" value="ECO:0007669"/>
    <property type="project" value="TreeGrafter"/>
</dbReference>
<dbReference type="GO" id="GO:0051301">
    <property type="term" value="P:cell division"/>
    <property type="evidence" value="ECO:0007669"/>
    <property type="project" value="UniProtKB-KW"/>
</dbReference>
<evidence type="ECO:0000256" key="11">
    <source>
        <dbReference type="ARBA" id="ARBA00022984"/>
    </source>
</evidence>
<reference evidence="18 19" key="1">
    <citation type="journal article" date="2016" name="Nat. Commun.">
        <title>Thousands of microbial genomes shed light on interconnected biogeochemical processes in an aquifer system.</title>
        <authorList>
            <person name="Anantharaman K."/>
            <person name="Brown C.T."/>
            <person name="Hug L.A."/>
            <person name="Sharon I."/>
            <person name="Castelle C.J."/>
            <person name="Probst A.J."/>
            <person name="Thomas B.C."/>
            <person name="Singh A."/>
            <person name="Wilkins M.J."/>
            <person name="Karaoz U."/>
            <person name="Brodie E.L."/>
            <person name="Williams K.H."/>
            <person name="Hubbard S.S."/>
            <person name="Banfield J.F."/>
        </authorList>
    </citation>
    <scope>NUCLEOTIDE SEQUENCE [LARGE SCALE GENOMIC DNA]</scope>
</reference>
<evidence type="ECO:0000256" key="12">
    <source>
        <dbReference type="ARBA" id="ARBA00023002"/>
    </source>
</evidence>
<keyword evidence="5 16" id="KW-0963">Cytoplasm</keyword>